<dbReference type="Gene3D" id="3.40.630.30">
    <property type="match status" value="1"/>
</dbReference>
<reference evidence="3" key="1">
    <citation type="submission" date="2023-09" db="EMBL/GenBank/DDBJ databases">
        <title>30 novel species of actinomycetes from the DSMZ collection.</title>
        <authorList>
            <person name="Nouioui I."/>
        </authorList>
    </citation>
    <scope>NUCLEOTIDE SEQUENCE</scope>
    <source>
        <strain evidence="3">DSM 115977</strain>
    </source>
</reference>
<organism evidence="3 4">
    <name type="scientific">Micromonospora reichwaldensis</name>
    <dbReference type="NCBI Taxonomy" id="3075516"/>
    <lineage>
        <taxon>Bacteria</taxon>
        <taxon>Bacillati</taxon>
        <taxon>Actinomycetota</taxon>
        <taxon>Actinomycetes</taxon>
        <taxon>Micromonosporales</taxon>
        <taxon>Micromonosporaceae</taxon>
        <taxon>Micromonospora</taxon>
    </lineage>
</organism>
<dbReference type="InterPro" id="IPR038764">
    <property type="entry name" value="GNAT_N_AcTrfase_prd"/>
</dbReference>
<keyword evidence="3" id="KW-0012">Acyltransferase</keyword>
<evidence type="ECO:0000259" key="2">
    <source>
        <dbReference type="PROSITE" id="PS51186"/>
    </source>
</evidence>
<dbReference type="EMBL" id="JAVRFL010000003">
    <property type="protein sequence ID" value="MDT0528011.1"/>
    <property type="molecule type" value="Genomic_DNA"/>
</dbReference>
<dbReference type="EC" id="2.3.1.-" evidence="3"/>
<gene>
    <name evidence="3" type="ORF">RM555_03270</name>
</gene>
<protein>
    <submittedName>
        <fullName evidence="3">GNAT family N-acetyltransferase</fullName>
        <ecNumber evidence="3">2.3.1.-</ecNumber>
    </submittedName>
</protein>
<dbReference type="PROSITE" id="PS51186">
    <property type="entry name" value="GNAT"/>
    <property type="match status" value="1"/>
</dbReference>
<feature type="domain" description="N-acetyltransferase" evidence="2">
    <location>
        <begin position="8"/>
        <end position="163"/>
    </location>
</feature>
<proteinExistence type="predicted"/>
<name>A0ABU2WRK2_9ACTN</name>
<dbReference type="Pfam" id="PF00583">
    <property type="entry name" value="Acetyltransf_1"/>
    <property type="match status" value="1"/>
</dbReference>
<dbReference type="Proteomes" id="UP001180973">
    <property type="component" value="Unassembled WGS sequence"/>
</dbReference>
<dbReference type="InterPro" id="IPR016181">
    <property type="entry name" value="Acyl_CoA_acyltransferase"/>
</dbReference>
<dbReference type="SUPFAM" id="SSF55729">
    <property type="entry name" value="Acyl-CoA N-acyltransferases (Nat)"/>
    <property type="match status" value="1"/>
</dbReference>
<accession>A0ABU2WRK2</accession>
<evidence type="ECO:0000313" key="3">
    <source>
        <dbReference type="EMBL" id="MDT0528011.1"/>
    </source>
</evidence>
<dbReference type="GO" id="GO:0016746">
    <property type="term" value="F:acyltransferase activity"/>
    <property type="evidence" value="ECO:0007669"/>
    <property type="project" value="UniProtKB-KW"/>
</dbReference>
<keyword evidence="3" id="KW-0808">Transferase</keyword>
<evidence type="ECO:0000256" key="1">
    <source>
        <dbReference type="SAM" id="MobiDB-lite"/>
    </source>
</evidence>
<dbReference type="PANTHER" id="PTHR41700:SF1">
    <property type="entry name" value="N-ACETYLTRANSFERASE DOMAIN-CONTAINING PROTEIN"/>
    <property type="match status" value="1"/>
</dbReference>
<evidence type="ECO:0000313" key="4">
    <source>
        <dbReference type="Proteomes" id="UP001180973"/>
    </source>
</evidence>
<sequence>MTADTQGIVARNLAGLAEWTAASALYRSVFGYEGPEHAVSPRLLAALRENAGTAVGAFDEDGTLVGFCYGFTGVEHGELYHYSQAAVVDARAQGRGVGRLLKHAQAEAARRAGVHTMRWTFDPYALRNVHFNLNVLGAVGIRFLPDFYDDGDSDRVLVRWDLDRPGGSTWPPGHGHAAVDSPADDRTAARGPDDRARLRLELAGRFAAGGRLVGVARRADTPGRVSYLFAQD</sequence>
<dbReference type="PANTHER" id="PTHR41700">
    <property type="entry name" value="GCN5-RELATED N-ACETYLTRANSFERASE"/>
    <property type="match status" value="1"/>
</dbReference>
<dbReference type="InterPro" id="IPR000182">
    <property type="entry name" value="GNAT_dom"/>
</dbReference>
<keyword evidence="4" id="KW-1185">Reference proteome</keyword>
<dbReference type="CDD" id="cd04301">
    <property type="entry name" value="NAT_SF"/>
    <property type="match status" value="1"/>
</dbReference>
<feature type="region of interest" description="Disordered" evidence="1">
    <location>
        <begin position="168"/>
        <end position="191"/>
    </location>
</feature>
<comment type="caution">
    <text evidence="3">The sequence shown here is derived from an EMBL/GenBank/DDBJ whole genome shotgun (WGS) entry which is preliminary data.</text>
</comment>
<dbReference type="RefSeq" id="WP_311410372.1">
    <property type="nucleotide sequence ID" value="NZ_JAVRFL010000003.1"/>
</dbReference>